<dbReference type="AlphaFoldDB" id="A0A518AP52"/>
<dbReference type="SUPFAM" id="SSF48452">
    <property type="entry name" value="TPR-like"/>
    <property type="match status" value="1"/>
</dbReference>
<dbReference type="InterPro" id="IPR011990">
    <property type="entry name" value="TPR-like_helical_dom_sf"/>
</dbReference>
<dbReference type="GO" id="GO:1904680">
    <property type="term" value="F:peptide transmembrane transporter activity"/>
    <property type="evidence" value="ECO:0007669"/>
    <property type="project" value="TreeGrafter"/>
</dbReference>
<proteinExistence type="predicted"/>
<dbReference type="PANTHER" id="PTHR30290">
    <property type="entry name" value="PERIPLASMIC BINDING COMPONENT OF ABC TRANSPORTER"/>
    <property type="match status" value="1"/>
</dbReference>
<keyword evidence="3" id="KW-1185">Reference proteome</keyword>
<dbReference type="OrthoDB" id="281192at2"/>
<dbReference type="Proteomes" id="UP000315750">
    <property type="component" value="Chromosome"/>
</dbReference>
<dbReference type="EMBL" id="CP036278">
    <property type="protein sequence ID" value="QDU56509.1"/>
    <property type="molecule type" value="Genomic_DNA"/>
</dbReference>
<sequence length="782" mass="86926">MFSPQLSNRMMSASPRPVAFRLFHLMLVVLTVATCAETLAQNKDEGPLYMRTPFDRIVMKSGQKVNVQKLRLPWGGRTVPATLPAAGTFKARLLEGPNTLSEYDISWSQVARIDLFEDMIMQEGVQLTKDKKFDDAFPYFAYLLKEAPQTRGLDQAISTYLQTNALAAYDQHEFDRALAILGSLYERTPNSRGLSGAVDTVASKIIEQYLAEKNYKAARLTLDVVDHTFRGLDIKVVNQWRGNFKQTASSQLKEAERLINARQYLEARQAIAEAVGVWPEQPGIVEMQERLQREHPIVTLGVLQRSPSKPTHRLDSFASTRAASLIAPTLVELRGYTSEGGEYVSSVGQVELSDTGQELTVQFVDAPSGNPVETGLAASAFARKLIEVTNPASDEYDEALGTVIVEVSVEYPNLVHIKLSHSHVRPEALLTLPMSPAVGQLSDRGIFSISEQNNELTRFVADPDHRGAIAELHEVAFADDEDLVTAVSLGTVDVIDRVPPWQLPRLRANKQVVIGTYKLPTIHVLIPTGRSPITSQREFRRALCYGIDNETIIRDVLLAGNDVPGFQPVSGPFPAGLNTVDPIRYGYNGQVKPRKYDPYMAIVLSSAAWSNVQKSQGIKEPNPDTPLPKLKLGHSSDAVARTACNEIVKYLEPLGISVELVELSTEEMLMADDLVDLKYVELETWEPVVDARRLLGANGLLGEASDYMMLSLDRLDQAENWNQVRNELFNIHDVASTDLPVIPLWQTVNYFAYRSALTGISAEPVHLFQDVAKWQLEIRPQR</sequence>
<reference evidence="2 3" key="1">
    <citation type="submission" date="2019-02" db="EMBL/GenBank/DDBJ databases">
        <title>Deep-cultivation of Planctomycetes and their phenomic and genomic characterization uncovers novel biology.</title>
        <authorList>
            <person name="Wiegand S."/>
            <person name="Jogler M."/>
            <person name="Boedeker C."/>
            <person name="Pinto D."/>
            <person name="Vollmers J."/>
            <person name="Rivas-Marin E."/>
            <person name="Kohn T."/>
            <person name="Peeters S.H."/>
            <person name="Heuer A."/>
            <person name="Rast P."/>
            <person name="Oberbeckmann S."/>
            <person name="Bunk B."/>
            <person name="Jeske O."/>
            <person name="Meyerdierks A."/>
            <person name="Storesund J.E."/>
            <person name="Kallscheuer N."/>
            <person name="Luecker S."/>
            <person name="Lage O.M."/>
            <person name="Pohl T."/>
            <person name="Merkel B.J."/>
            <person name="Hornburger P."/>
            <person name="Mueller R.-W."/>
            <person name="Bruemmer F."/>
            <person name="Labrenz M."/>
            <person name="Spormann A.M."/>
            <person name="Op den Camp H."/>
            <person name="Overmann J."/>
            <person name="Amann R."/>
            <person name="Jetten M.S.M."/>
            <person name="Mascher T."/>
            <person name="Medema M.H."/>
            <person name="Devos D.P."/>
            <person name="Kaster A.-K."/>
            <person name="Ovreas L."/>
            <person name="Rohde M."/>
            <person name="Galperin M.Y."/>
            <person name="Jogler C."/>
        </authorList>
    </citation>
    <scope>NUCLEOTIDE SEQUENCE [LARGE SCALE GENOMIC DNA]</scope>
    <source>
        <strain evidence="2 3">Pan181</strain>
    </source>
</reference>
<evidence type="ECO:0000259" key="1">
    <source>
        <dbReference type="Pfam" id="PF00496"/>
    </source>
</evidence>
<evidence type="ECO:0000313" key="3">
    <source>
        <dbReference type="Proteomes" id="UP000315750"/>
    </source>
</evidence>
<accession>A0A518AP52</accession>
<organism evidence="2 3">
    <name type="scientific">Aeoliella mucimassa</name>
    <dbReference type="NCBI Taxonomy" id="2527972"/>
    <lineage>
        <taxon>Bacteria</taxon>
        <taxon>Pseudomonadati</taxon>
        <taxon>Planctomycetota</taxon>
        <taxon>Planctomycetia</taxon>
        <taxon>Pirellulales</taxon>
        <taxon>Lacipirellulaceae</taxon>
        <taxon>Aeoliella</taxon>
    </lineage>
</organism>
<dbReference type="Gene3D" id="3.40.190.10">
    <property type="entry name" value="Periplasmic binding protein-like II"/>
    <property type="match status" value="1"/>
</dbReference>
<dbReference type="InterPro" id="IPR000914">
    <property type="entry name" value="SBP_5_dom"/>
</dbReference>
<dbReference type="Pfam" id="PF00496">
    <property type="entry name" value="SBP_bac_5"/>
    <property type="match status" value="1"/>
</dbReference>
<dbReference type="SUPFAM" id="SSF53850">
    <property type="entry name" value="Periplasmic binding protein-like II"/>
    <property type="match status" value="1"/>
</dbReference>
<dbReference type="PANTHER" id="PTHR30290:SF83">
    <property type="entry name" value="ABC TRANSPORTER SUBSTRATE-BINDING PROTEIN"/>
    <property type="match status" value="1"/>
</dbReference>
<dbReference type="GO" id="GO:0015833">
    <property type="term" value="P:peptide transport"/>
    <property type="evidence" value="ECO:0007669"/>
    <property type="project" value="TreeGrafter"/>
</dbReference>
<dbReference type="KEGG" id="amuc:Pan181_27180"/>
<evidence type="ECO:0000313" key="2">
    <source>
        <dbReference type="EMBL" id="QDU56509.1"/>
    </source>
</evidence>
<feature type="domain" description="Solute-binding protein family 5" evidence="1">
    <location>
        <begin position="447"/>
        <end position="665"/>
    </location>
</feature>
<protein>
    <submittedName>
        <fullName evidence="2">Bacterial extracellular solute-binding protein, family 5 Middle</fullName>
    </submittedName>
</protein>
<gene>
    <name evidence="2" type="ORF">Pan181_27180</name>
</gene>
<dbReference type="Gene3D" id="3.10.105.10">
    <property type="entry name" value="Dipeptide-binding Protein, Domain 3"/>
    <property type="match status" value="1"/>
</dbReference>
<name>A0A518AP52_9BACT</name>
<dbReference type="InterPro" id="IPR039424">
    <property type="entry name" value="SBP_5"/>
</dbReference>